<dbReference type="EMBL" id="JAYGIE010000102">
    <property type="protein sequence ID" value="MEA5479899.1"/>
    <property type="molecule type" value="Genomic_DNA"/>
</dbReference>
<proteinExistence type="predicted"/>
<dbReference type="Gene3D" id="3.40.30.10">
    <property type="entry name" value="Glutaredoxin"/>
    <property type="match status" value="1"/>
</dbReference>
<sequence>MLIVFLSSIMYLPILYSFRRCPYAIRARMALAYAGVSYELREVSLKNKPREMLDISPKGTTPVMQIFTGQDFMVLEESLDIMNWAIQQYDPLNWQDLPDHSIAIAQKLIHTNDHEFKRALDRYKYPNRFPDQSQEDYRQQAEEFLKVLELQLQQRSPSDATHSFLISDRQTLSDIAIFPFVRQFAYVDIDWFLSSSYLHLQQWLKWHETSELFELVMQKFPVWTPEQAAIVIT</sequence>
<dbReference type="InterPro" id="IPR010987">
    <property type="entry name" value="Glutathione-S-Trfase_C-like"/>
</dbReference>
<evidence type="ECO:0000313" key="3">
    <source>
        <dbReference type="EMBL" id="MEA5479899.1"/>
    </source>
</evidence>
<evidence type="ECO:0000313" key="4">
    <source>
        <dbReference type="Proteomes" id="UP001301388"/>
    </source>
</evidence>
<dbReference type="SUPFAM" id="SSF47616">
    <property type="entry name" value="GST C-terminal domain-like"/>
    <property type="match status" value="1"/>
</dbReference>
<dbReference type="PROSITE" id="PS50404">
    <property type="entry name" value="GST_NTER"/>
    <property type="match status" value="1"/>
</dbReference>
<dbReference type="InterPro" id="IPR004045">
    <property type="entry name" value="Glutathione_S-Trfase_N"/>
</dbReference>
<dbReference type="CDD" id="cd03196">
    <property type="entry name" value="GST_C_5"/>
    <property type="match status" value="1"/>
</dbReference>
<dbReference type="InterPro" id="IPR036282">
    <property type="entry name" value="Glutathione-S-Trfase_C_sf"/>
</dbReference>
<comment type="caution">
    <text evidence="3">The sequence shown here is derived from an EMBL/GenBank/DDBJ whole genome shotgun (WGS) entry which is preliminary data.</text>
</comment>
<dbReference type="Pfam" id="PF13410">
    <property type="entry name" value="GST_C_2"/>
    <property type="match status" value="1"/>
</dbReference>
<gene>
    <name evidence="3" type="ORF">VB774_19915</name>
</gene>
<dbReference type="InterPro" id="IPR040079">
    <property type="entry name" value="Glutathione_S-Trfase"/>
</dbReference>
<accession>A0ABU5TP05</accession>
<dbReference type="Gene3D" id="1.20.1050.10">
    <property type="match status" value="1"/>
</dbReference>
<feature type="domain" description="GST N-terminal" evidence="1">
    <location>
        <begin position="11"/>
        <end position="93"/>
    </location>
</feature>
<dbReference type="PROSITE" id="PS50405">
    <property type="entry name" value="GST_CTER"/>
    <property type="match status" value="1"/>
</dbReference>
<dbReference type="RefSeq" id="WP_323263034.1">
    <property type="nucleotide sequence ID" value="NZ_JAYGIE010000102.1"/>
</dbReference>
<dbReference type="Proteomes" id="UP001301388">
    <property type="component" value="Unassembled WGS sequence"/>
</dbReference>
<dbReference type="SUPFAM" id="SSF52833">
    <property type="entry name" value="Thioredoxin-like"/>
    <property type="match status" value="1"/>
</dbReference>
<evidence type="ECO:0000259" key="1">
    <source>
        <dbReference type="PROSITE" id="PS50404"/>
    </source>
</evidence>
<protein>
    <submittedName>
        <fullName evidence="3">Glutathione S-transferase</fullName>
    </submittedName>
</protein>
<dbReference type="SFLD" id="SFLDS00019">
    <property type="entry name" value="Glutathione_Transferase_(cytos"/>
    <property type="match status" value="1"/>
</dbReference>
<dbReference type="PANTHER" id="PTHR43968">
    <property type="match status" value="1"/>
</dbReference>
<evidence type="ECO:0000259" key="2">
    <source>
        <dbReference type="PROSITE" id="PS50405"/>
    </source>
</evidence>
<organism evidence="3 4">
    <name type="scientific">Pseudanabaena galeata UHCC 0370</name>
    <dbReference type="NCBI Taxonomy" id="3110310"/>
    <lineage>
        <taxon>Bacteria</taxon>
        <taxon>Bacillati</taxon>
        <taxon>Cyanobacteriota</taxon>
        <taxon>Cyanophyceae</taxon>
        <taxon>Pseudanabaenales</taxon>
        <taxon>Pseudanabaenaceae</taxon>
        <taxon>Pseudanabaena</taxon>
    </lineage>
</organism>
<dbReference type="InterPro" id="IPR036249">
    <property type="entry name" value="Thioredoxin-like_sf"/>
</dbReference>
<feature type="domain" description="GST C-terminal" evidence="2">
    <location>
        <begin position="98"/>
        <end position="225"/>
    </location>
</feature>
<dbReference type="InterPro" id="IPR050983">
    <property type="entry name" value="GST_Omega/HSP26"/>
</dbReference>
<dbReference type="PANTHER" id="PTHR43968:SF6">
    <property type="entry name" value="GLUTATHIONE S-TRANSFERASE OMEGA"/>
    <property type="match status" value="1"/>
</dbReference>
<reference evidence="3 4" key="1">
    <citation type="submission" date="2023-12" db="EMBL/GenBank/DDBJ databases">
        <title>Baltic Sea Cyanobacteria.</title>
        <authorList>
            <person name="Delbaje E."/>
            <person name="Fewer D.P."/>
            <person name="Shishido T.K."/>
        </authorList>
    </citation>
    <scope>NUCLEOTIDE SEQUENCE [LARGE SCALE GENOMIC DNA]</scope>
    <source>
        <strain evidence="3 4">UHCC 0370</strain>
    </source>
</reference>
<name>A0ABU5TP05_9CYAN</name>
<dbReference type="Pfam" id="PF13417">
    <property type="entry name" value="GST_N_3"/>
    <property type="match status" value="1"/>
</dbReference>
<keyword evidence="4" id="KW-1185">Reference proteome</keyword>